<evidence type="ECO:0000256" key="5">
    <source>
        <dbReference type="ARBA" id="ARBA00022694"/>
    </source>
</evidence>
<evidence type="ECO:0000256" key="4">
    <source>
        <dbReference type="ARBA" id="ARBA00022679"/>
    </source>
</evidence>
<reference evidence="14 15" key="1">
    <citation type="submission" date="2017-06" db="EMBL/GenBank/DDBJ databases">
        <title>Sequencing and comparative analysis of myxobacterial genomes.</title>
        <authorList>
            <person name="Rupp O."/>
            <person name="Goesmann A."/>
            <person name="Sogaard-Andersen L."/>
        </authorList>
    </citation>
    <scope>NUCLEOTIDE SEQUENCE [LARGE SCALE GENOMIC DNA]</scope>
    <source>
        <strain evidence="14 15">DSM 14697</strain>
    </source>
</reference>
<dbReference type="RefSeq" id="WP_095959036.1">
    <property type="nucleotide sequence ID" value="NZ_CP022203.1"/>
</dbReference>
<evidence type="ECO:0000313" key="14">
    <source>
        <dbReference type="EMBL" id="ATB48057.1"/>
    </source>
</evidence>
<protein>
    <recommendedName>
        <fullName evidence="10">tRNA dimethylallyltransferase</fullName>
        <ecNumber evidence="10">2.5.1.75</ecNumber>
    </recommendedName>
    <alternativeName>
        <fullName evidence="10">Dimethylallyl diphosphate:tRNA dimethylallyltransferase</fullName>
        <shortName evidence="10">DMAPP:tRNA dimethylallyltransferase</shortName>
        <shortName evidence="10">DMATase</shortName>
    </alternativeName>
    <alternativeName>
        <fullName evidence="10">Isopentenyl-diphosphate:tRNA isopentenyltransferase</fullName>
        <shortName evidence="10">IPP transferase</shortName>
        <shortName evidence="10">IPPT</shortName>
        <shortName evidence="10">IPTase</shortName>
    </alternativeName>
</protein>
<dbReference type="EMBL" id="CP022203">
    <property type="protein sequence ID" value="ATB48057.1"/>
    <property type="molecule type" value="Genomic_DNA"/>
</dbReference>
<keyword evidence="7 10" id="KW-0067">ATP-binding</keyword>
<feature type="binding site" evidence="10">
    <location>
        <begin position="16"/>
        <end position="23"/>
    </location>
    <ligand>
        <name>ATP</name>
        <dbReference type="ChEBI" id="CHEBI:30616"/>
    </ligand>
</feature>
<dbReference type="EC" id="2.5.1.75" evidence="10"/>
<evidence type="ECO:0000256" key="6">
    <source>
        <dbReference type="ARBA" id="ARBA00022741"/>
    </source>
</evidence>
<sequence>MGEGGAGRPPLTVIAGPTASGKTALAIALARRAGGEIVSADSQQVYRHFDIGTAKPSAEELAAVPHHLVSAVDPLEPFSAVEYQRRADAAIADISARGRPVFVVGGTGLYLRVLLHGVLEAPGALPELRAELESLAASEGREAVHRKLAEVDPETAAKLPPQDLLRVIRALEIHAQTGVPASVFRKAHAFAPDRYPFRLQVLSPPRDLLYRLINTRTRALFERGLVEETRALLERGYADAAPMRSVGYVQARAVVEGRMTRDEALHDTAQETRRYAKRQLTWFRKEPGAVFLAPPYEDALRGADGTP</sequence>
<dbReference type="Pfam" id="PF01715">
    <property type="entry name" value="IPPT"/>
    <property type="match status" value="1"/>
</dbReference>
<dbReference type="GO" id="GO:0052381">
    <property type="term" value="F:tRNA dimethylallyltransferase activity"/>
    <property type="evidence" value="ECO:0007669"/>
    <property type="project" value="UniProtKB-UniRule"/>
</dbReference>
<feature type="site" description="Interaction with substrate tRNA" evidence="10">
    <location>
        <position position="107"/>
    </location>
</feature>
<dbReference type="KEGG" id="mmas:MYMAC_003680"/>
<dbReference type="PANTHER" id="PTHR11088:SF60">
    <property type="entry name" value="TRNA DIMETHYLALLYLTRANSFERASE"/>
    <property type="match status" value="1"/>
</dbReference>
<dbReference type="InterPro" id="IPR027417">
    <property type="entry name" value="P-loop_NTPase"/>
</dbReference>
<dbReference type="AlphaFoldDB" id="A0A250JX26"/>
<dbReference type="PANTHER" id="PTHR11088">
    <property type="entry name" value="TRNA DIMETHYLALLYLTRANSFERASE"/>
    <property type="match status" value="1"/>
</dbReference>
<dbReference type="NCBIfam" id="TIGR00174">
    <property type="entry name" value="miaA"/>
    <property type="match status" value="1"/>
</dbReference>
<feature type="region of interest" description="Interaction with substrate tRNA" evidence="10">
    <location>
        <begin position="41"/>
        <end position="44"/>
    </location>
</feature>
<evidence type="ECO:0000256" key="12">
    <source>
        <dbReference type="RuleBase" id="RU003784"/>
    </source>
</evidence>
<organism evidence="14 15">
    <name type="scientific">Corallococcus macrosporus DSM 14697</name>
    <dbReference type="NCBI Taxonomy" id="1189310"/>
    <lineage>
        <taxon>Bacteria</taxon>
        <taxon>Pseudomonadati</taxon>
        <taxon>Myxococcota</taxon>
        <taxon>Myxococcia</taxon>
        <taxon>Myxococcales</taxon>
        <taxon>Cystobacterineae</taxon>
        <taxon>Myxococcaceae</taxon>
        <taxon>Corallococcus</taxon>
    </lineage>
</organism>
<gene>
    <name evidence="10" type="primary">miaA</name>
    <name evidence="14" type="ORF">MYMAC_003680</name>
</gene>
<feature type="binding site" evidence="10">
    <location>
        <begin position="18"/>
        <end position="23"/>
    </location>
    <ligand>
        <name>substrate</name>
    </ligand>
</feature>
<dbReference type="InterPro" id="IPR039657">
    <property type="entry name" value="Dimethylallyltransferase"/>
</dbReference>
<dbReference type="OrthoDB" id="9776390at2"/>
<evidence type="ECO:0000256" key="13">
    <source>
        <dbReference type="RuleBase" id="RU003785"/>
    </source>
</evidence>
<name>A0A250JX26_9BACT</name>
<comment type="function">
    <text evidence="2 10 12">Catalyzes the transfer of a dimethylallyl group onto the adenine at position 37 in tRNAs that read codons beginning with uridine, leading to the formation of N6-(dimethylallyl)adenosine (i(6)A).</text>
</comment>
<dbReference type="Proteomes" id="UP000217343">
    <property type="component" value="Chromosome"/>
</dbReference>
<keyword evidence="6 10" id="KW-0547">Nucleotide-binding</keyword>
<evidence type="ECO:0000256" key="2">
    <source>
        <dbReference type="ARBA" id="ARBA00003213"/>
    </source>
</evidence>
<comment type="caution">
    <text evidence="10">Lacks conserved residue(s) required for the propagation of feature annotation.</text>
</comment>
<keyword evidence="15" id="KW-1185">Reference proteome</keyword>
<comment type="cofactor">
    <cofactor evidence="1 10">
        <name>Mg(2+)</name>
        <dbReference type="ChEBI" id="CHEBI:18420"/>
    </cofactor>
</comment>
<evidence type="ECO:0000256" key="7">
    <source>
        <dbReference type="ARBA" id="ARBA00022840"/>
    </source>
</evidence>
<comment type="subunit">
    <text evidence="10">Monomer.</text>
</comment>
<evidence type="ECO:0000313" key="15">
    <source>
        <dbReference type="Proteomes" id="UP000217343"/>
    </source>
</evidence>
<dbReference type="SUPFAM" id="SSF52540">
    <property type="entry name" value="P-loop containing nucleoside triphosphate hydrolases"/>
    <property type="match status" value="2"/>
</dbReference>
<dbReference type="Gene3D" id="1.10.20.140">
    <property type="match status" value="1"/>
</dbReference>
<comment type="similarity">
    <text evidence="3 10 13">Belongs to the IPP transferase family.</text>
</comment>
<keyword evidence="8 10" id="KW-0460">Magnesium</keyword>
<evidence type="ECO:0000256" key="11">
    <source>
        <dbReference type="RuleBase" id="RU003783"/>
    </source>
</evidence>
<evidence type="ECO:0000256" key="8">
    <source>
        <dbReference type="ARBA" id="ARBA00022842"/>
    </source>
</evidence>
<evidence type="ECO:0000256" key="3">
    <source>
        <dbReference type="ARBA" id="ARBA00005842"/>
    </source>
</evidence>
<accession>A0A250JX26</accession>
<keyword evidence="4 10" id="KW-0808">Transferase</keyword>
<evidence type="ECO:0000256" key="10">
    <source>
        <dbReference type="HAMAP-Rule" id="MF_00185"/>
    </source>
</evidence>
<dbReference type="InterPro" id="IPR018022">
    <property type="entry name" value="IPT"/>
</dbReference>
<dbReference type="GO" id="GO:0005524">
    <property type="term" value="F:ATP binding"/>
    <property type="evidence" value="ECO:0007669"/>
    <property type="project" value="UniProtKB-UniRule"/>
</dbReference>
<evidence type="ECO:0000256" key="1">
    <source>
        <dbReference type="ARBA" id="ARBA00001946"/>
    </source>
</evidence>
<dbReference type="GO" id="GO:0006400">
    <property type="term" value="P:tRNA modification"/>
    <property type="evidence" value="ECO:0007669"/>
    <property type="project" value="TreeGrafter"/>
</dbReference>
<comment type="catalytic activity">
    <reaction evidence="9 10 11">
        <text>adenosine(37) in tRNA + dimethylallyl diphosphate = N(6)-dimethylallyladenosine(37) in tRNA + diphosphate</text>
        <dbReference type="Rhea" id="RHEA:26482"/>
        <dbReference type="Rhea" id="RHEA-COMP:10162"/>
        <dbReference type="Rhea" id="RHEA-COMP:10375"/>
        <dbReference type="ChEBI" id="CHEBI:33019"/>
        <dbReference type="ChEBI" id="CHEBI:57623"/>
        <dbReference type="ChEBI" id="CHEBI:74411"/>
        <dbReference type="ChEBI" id="CHEBI:74415"/>
        <dbReference type="EC" id="2.5.1.75"/>
    </reaction>
</comment>
<proteinExistence type="inferred from homology"/>
<dbReference type="Gene3D" id="3.40.50.300">
    <property type="entry name" value="P-loop containing nucleotide triphosphate hydrolases"/>
    <property type="match status" value="1"/>
</dbReference>
<dbReference type="HAMAP" id="MF_00185">
    <property type="entry name" value="IPP_trans"/>
    <property type="match status" value="1"/>
</dbReference>
<feature type="site" description="Interaction with substrate tRNA" evidence="10">
    <location>
        <position position="129"/>
    </location>
</feature>
<keyword evidence="5 10" id="KW-0819">tRNA processing</keyword>
<evidence type="ECO:0000256" key="9">
    <source>
        <dbReference type="ARBA" id="ARBA00049563"/>
    </source>
</evidence>